<accession>A0A813MXG3</accession>
<dbReference type="EMBL" id="CAJNOM010000001">
    <property type="protein sequence ID" value="CAF0729985.1"/>
    <property type="molecule type" value="Genomic_DNA"/>
</dbReference>
<feature type="active site" evidence="6">
    <location>
        <position position="262"/>
    </location>
</feature>
<dbReference type="PROSITE" id="PS50957">
    <property type="entry name" value="JOSEPHIN"/>
    <property type="match status" value="1"/>
</dbReference>
<keyword evidence="3" id="KW-0645">Protease</keyword>
<evidence type="ECO:0000313" key="9">
    <source>
        <dbReference type="EMBL" id="CAF0729985.1"/>
    </source>
</evidence>
<dbReference type="InterPro" id="IPR040053">
    <property type="entry name" value="JOSD1/2"/>
</dbReference>
<dbReference type="GO" id="GO:0004843">
    <property type="term" value="F:cysteine-type deubiquitinase activity"/>
    <property type="evidence" value="ECO:0007669"/>
    <property type="project" value="UniProtKB-EC"/>
</dbReference>
<organism evidence="9 10">
    <name type="scientific">Adineta steineri</name>
    <dbReference type="NCBI Taxonomy" id="433720"/>
    <lineage>
        <taxon>Eukaryota</taxon>
        <taxon>Metazoa</taxon>
        <taxon>Spiralia</taxon>
        <taxon>Gnathifera</taxon>
        <taxon>Rotifera</taxon>
        <taxon>Eurotatoria</taxon>
        <taxon>Bdelloidea</taxon>
        <taxon>Adinetida</taxon>
        <taxon>Adinetidae</taxon>
        <taxon>Adineta</taxon>
    </lineage>
</organism>
<name>A0A813MXG3_9BILA</name>
<comment type="catalytic activity">
    <reaction evidence="1">
        <text>Thiol-dependent hydrolysis of ester, thioester, amide, peptide and isopeptide bonds formed by the C-terminal Gly of ubiquitin (a 76-residue protein attached to proteins as an intracellular targeting signal).</text>
        <dbReference type="EC" id="3.4.19.12"/>
    </reaction>
</comment>
<dbReference type="Proteomes" id="UP000663832">
    <property type="component" value="Unassembled WGS sequence"/>
</dbReference>
<evidence type="ECO:0000256" key="4">
    <source>
        <dbReference type="ARBA" id="ARBA00022786"/>
    </source>
</evidence>
<evidence type="ECO:0000256" key="5">
    <source>
        <dbReference type="ARBA" id="ARBA00022801"/>
    </source>
</evidence>
<dbReference type="SMART" id="SM01246">
    <property type="entry name" value="Josephin"/>
    <property type="match status" value="1"/>
</dbReference>
<dbReference type="EC" id="3.4.19.12" evidence="2"/>
<feature type="region of interest" description="Disordered" evidence="7">
    <location>
        <begin position="119"/>
        <end position="139"/>
    </location>
</feature>
<dbReference type="SUPFAM" id="SSF46934">
    <property type="entry name" value="UBA-like"/>
    <property type="match status" value="1"/>
</dbReference>
<dbReference type="GO" id="GO:0006508">
    <property type="term" value="P:proteolysis"/>
    <property type="evidence" value="ECO:0007669"/>
    <property type="project" value="UniProtKB-KW"/>
</dbReference>
<proteinExistence type="predicted"/>
<protein>
    <recommendedName>
        <fullName evidence="2">ubiquitinyl hydrolase 1</fullName>
        <ecNumber evidence="2">3.4.19.12</ecNumber>
    </recommendedName>
</protein>
<dbReference type="GO" id="GO:0016579">
    <property type="term" value="P:protein deubiquitination"/>
    <property type="evidence" value="ECO:0007669"/>
    <property type="project" value="InterPro"/>
</dbReference>
<evidence type="ECO:0000256" key="2">
    <source>
        <dbReference type="ARBA" id="ARBA00012759"/>
    </source>
</evidence>
<dbReference type="Pfam" id="PF02099">
    <property type="entry name" value="Josephin"/>
    <property type="match status" value="1"/>
</dbReference>
<gene>
    <name evidence="9" type="ORF">QVE165_LOCUS177</name>
</gene>
<keyword evidence="10" id="KW-1185">Reference proteome</keyword>
<feature type="region of interest" description="Disordered" evidence="7">
    <location>
        <begin position="63"/>
        <end position="83"/>
    </location>
</feature>
<evidence type="ECO:0000313" key="10">
    <source>
        <dbReference type="Proteomes" id="UP000663832"/>
    </source>
</evidence>
<dbReference type="AlphaFoldDB" id="A0A813MXG3"/>
<feature type="active site" evidence="6">
    <location>
        <position position="157"/>
    </location>
</feature>
<dbReference type="InterPro" id="IPR006155">
    <property type="entry name" value="Josephin"/>
</dbReference>
<dbReference type="InterPro" id="IPR009060">
    <property type="entry name" value="UBA-like_sf"/>
</dbReference>
<evidence type="ECO:0000259" key="8">
    <source>
        <dbReference type="PROSITE" id="PS50957"/>
    </source>
</evidence>
<dbReference type="CDD" id="cd14273">
    <property type="entry name" value="UBA_TAP-C_like"/>
    <property type="match status" value="1"/>
</dbReference>
<dbReference type="PANTHER" id="PTHR13291">
    <property type="entry name" value="JOSEPHIN 1, 2"/>
    <property type="match status" value="1"/>
</dbReference>
<sequence>MSTSLSPSSQKQSRDRILNTFHEITGFNIEDCIHFLHQYNWKLQDVVDAYYNNKEFKGKFTQNSTAKNANNGHHHPASAPNPNLGNAYAKINKKIQQNEDDDYYYAVILQQYGDADESARTHLKTGSHHQQRNNSQQKLKQNDKNFIYHEKQEFLRCGIHSLNNLFQIPHLFTHKHLDSIVQEFDKKRVNNDYGTLWIGDYDLSVLIEAINRCGYQVQQVNLYNGESLSNRPWDSYFGLLININGAHWLTIKNVNGIYYNLDSTFSKPKQIGQKKDLVDYLIRFIQKFQNVYIFTVLK</sequence>
<evidence type="ECO:0000256" key="3">
    <source>
        <dbReference type="ARBA" id="ARBA00022670"/>
    </source>
</evidence>
<feature type="active site" evidence="6">
    <location>
        <position position="247"/>
    </location>
</feature>
<reference evidence="9" key="1">
    <citation type="submission" date="2021-02" db="EMBL/GenBank/DDBJ databases">
        <authorList>
            <person name="Nowell W R."/>
        </authorList>
    </citation>
    <scope>NUCLEOTIDE SEQUENCE</scope>
</reference>
<keyword evidence="4" id="KW-0833">Ubl conjugation pathway</keyword>
<dbReference type="Pfam" id="PF14555">
    <property type="entry name" value="UBA_4"/>
    <property type="match status" value="1"/>
</dbReference>
<keyword evidence="5 6" id="KW-0378">Hydrolase</keyword>
<dbReference type="PANTHER" id="PTHR13291:SF0">
    <property type="entry name" value="JOSEPHIN-LIKE PROTEIN"/>
    <property type="match status" value="1"/>
</dbReference>
<feature type="compositionally biased region" description="Basic residues" evidence="7">
    <location>
        <begin position="121"/>
        <end position="131"/>
    </location>
</feature>
<comment type="caution">
    <text evidence="9">The sequence shown here is derived from an EMBL/GenBank/DDBJ whole genome shotgun (WGS) entry which is preliminary data.</text>
</comment>
<dbReference type="Gene3D" id="3.90.70.40">
    <property type="match status" value="1"/>
</dbReference>
<dbReference type="OrthoDB" id="422700at2759"/>
<evidence type="ECO:0000256" key="6">
    <source>
        <dbReference type="PROSITE-ProRule" id="PRU00331"/>
    </source>
</evidence>
<dbReference type="Gene3D" id="1.10.8.10">
    <property type="entry name" value="DNA helicase RuvA subunit, C-terminal domain"/>
    <property type="match status" value="1"/>
</dbReference>
<evidence type="ECO:0000256" key="7">
    <source>
        <dbReference type="SAM" id="MobiDB-lite"/>
    </source>
</evidence>
<evidence type="ECO:0000256" key="1">
    <source>
        <dbReference type="ARBA" id="ARBA00000707"/>
    </source>
</evidence>
<feature type="domain" description="Josephin" evidence="8">
    <location>
        <begin position="144"/>
        <end position="298"/>
    </location>
</feature>